<dbReference type="Gene3D" id="3.30.830.10">
    <property type="entry name" value="Metalloenzyme, LuxS/M16 peptidase-like"/>
    <property type="match status" value="2"/>
</dbReference>
<comment type="caution">
    <text evidence="2">The sequence shown here is derived from an EMBL/GenBank/DDBJ whole genome shotgun (WGS) entry which is preliminary data.</text>
</comment>
<dbReference type="Pfam" id="PF05193">
    <property type="entry name" value="Peptidase_M16_C"/>
    <property type="match status" value="1"/>
</dbReference>
<dbReference type="Proteomes" id="UP000195043">
    <property type="component" value="Unassembled WGS sequence"/>
</dbReference>
<evidence type="ECO:0000313" key="2">
    <source>
        <dbReference type="EMBL" id="OTN75019.1"/>
    </source>
</evidence>
<dbReference type="AlphaFoldDB" id="A0A242A268"/>
<dbReference type="STRING" id="1834191.A5886_000063"/>
<dbReference type="GO" id="GO:0046872">
    <property type="term" value="F:metal ion binding"/>
    <property type="evidence" value="ECO:0007669"/>
    <property type="project" value="InterPro"/>
</dbReference>
<dbReference type="SUPFAM" id="SSF63411">
    <property type="entry name" value="LuxS/MPP-like metallohydrolase"/>
    <property type="match status" value="2"/>
</dbReference>
<keyword evidence="3" id="KW-1185">Reference proteome</keyword>
<protein>
    <recommendedName>
        <fullName evidence="1">Peptidase M16 C-terminal domain-containing protein</fullName>
    </recommendedName>
</protein>
<dbReference type="InterPro" id="IPR011249">
    <property type="entry name" value="Metalloenz_LuxS/M16"/>
</dbReference>
<dbReference type="NCBIfam" id="NF047422">
    <property type="entry name" value="YfmF_fam"/>
    <property type="match status" value="1"/>
</dbReference>
<organism evidence="2 3">
    <name type="scientific">Candidatus Enterococcus testudinis</name>
    <dbReference type="NCBI Taxonomy" id="1834191"/>
    <lineage>
        <taxon>Bacteria</taxon>
        <taxon>Bacillati</taxon>
        <taxon>Bacillota</taxon>
        <taxon>Bacilli</taxon>
        <taxon>Lactobacillales</taxon>
        <taxon>Enterococcaceae</taxon>
        <taxon>Enterococcus</taxon>
    </lineage>
</organism>
<dbReference type="OrthoDB" id="9762085at2"/>
<dbReference type="EMBL" id="NGKU01000001">
    <property type="protein sequence ID" value="OTN75019.1"/>
    <property type="molecule type" value="Genomic_DNA"/>
</dbReference>
<feature type="domain" description="Peptidase M16 C-terminal" evidence="1">
    <location>
        <begin position="180"/>
        <end position="354"/>
    </location>
</feature>
<proteinExistence type="predicted"/>
<dbReference type="PANTHER" id="PTHR11851">
    <property type="entry name" value="METALLOPROTEASE"/>
    <property type="match status" value="1"/>
</dbReference>
<reference evidence="2 3" key="1">
    <citation type="submission" date="2017-05" db="EMBL/GenBank/DDBJ databases">
        <title>The Genome Sequence of Enterococcus sp. 8G7_MSG3316.</title>
        <authorList>
            <consortium name="The Broad Institute Genomics Platform"/>
            <consortium name="The Broad Institute Genomic Center for Infectious Diseases"/>
            <person name="Earl A."/>
            <person name="Manson A."/>
            <person name="Schwartman J."/>
            <person name="Gilmore M."/>
            <person name="Abouelleil A."/>
            <person name="Cao P."/>
            <person name="Chapman S."/>
            <person name="Cusick C."/>
            <person name="Shea T."/>
            <person name="Young S."/>
            <person name="Neafsey D."/>
            <person name="Nusbaum C."/>
            <person name="Birren B."/>
        </authorList>
    </citation>
    <scope>NUCLEOTIDE SEQUENCE [LARGE SCALE GENOMIC DNA]</scope>
    <source>
        <strain evidence="2 3">8G7_MSG3316</strain>
    </source>
</reference>
<name>A0A242A268_9ENTE</name>
<dbReference type="PANTHER" id="PTHR11851:SF186">
    <property type="entry name" value="INACTIVE METALLOPROTEASE YMFF-RELATED"/>
    <property type="match status" value="1"/>
</dbReference>
<dbReference type="InterPro" id="IPR050361">
    <property type="entry name" value="MPP/UQCRC_Complex"/>
</dbReference>
<evidence type="ECO:0000259" key="1">
    <source>
        <dbReference type="Pfam" id="PF05193"/>
    </source>
</evidence>
<sequence>MTIELKKGVRLTVLPTQKYKTIRMFVRFTAPLDVAQTAKRTLLTSLLETTSFAYPTQTAFSSKLAELYGASFGMNVNKRGNLHQVNAAMSLVNGKYVADTTLLSEAVAFLEQVLFHPNAQGNRFDEKHFTTEKNNLISYMKSVVEDKQALASLALQELYFANDPHQKYPSFGRPEDLTEVTAADLYQTYQAMINEDQIDIFVIGDVEEQAVQSLFEQLPFTDRTSKETAVFYQQPAENVIREKMIREPITQAKLNLAYHTDVYYDQADRIAFMVFNGLFGGFPHSKLFMNVREKASLAYYASSSIDTFRGYLSVQTGIDGQNRDQVFKLIEAQLQSLQQGEVTAEELAQTKAMLKNQYLLSLDNPQALIETAYLNQWVPGSEMTEDTFMQRLENVSIADVKRLAQHVHLQGIFFLDKEAAHE</sequence>
<accession>A0A242A268</accession>
<dbReference type="InterPro" id="IPR007863">
    <property type="entry name" value="Peptidase_M16_C"/>
</dbReference>
<gene>
    <name evidence="2" type="ORF">A5886_000063</name>
</gene>
<dbReference type="RefSeq" id="WP_086273123.1">
    <property type="nucleotide sequence ID" value="NZ_NGKU01000001.1"/>
</dbReference>
<evidence type="ECO:0000313" key="3">
    <source>
        <dbReference type="Proteomes" id="UP000195043"/>
    </source>
</evidence>